<name>A0AAV7WRT5_PLEWA</name>
<protein>
    <submittedName>
        <fullName evidence="1">Uncharacterized protein</fullName>
    </submittedName>
</protein>
<dbReference type="AlphaFoldDB" id="A0AAV7WRT5"/>
<gene>
    <name evidence="1" type="ORF">NDU88_003093</name>
</gene>
<evidence type="ECO:0000313" key="1">
    <source>
        <dbReference type="EMBL" id="KAJ1215485.1"/>
    </source>
</evidence>
<reference evidence="1" key="1">
    <citation type="journal article" date="2022" name="bioRxiv">
        <title>Sequencing and chromosome-scale assembly of the giantPleurodeles waltlgenome.</title>
        <authorList>
            <person name="Brown T."/>
            <person name="Elewa A."/>
            <person name="Iarovenko S."/>
            <person name="Subramanian E."/>
            <person name="Araus A.J."/>
            <person name="Petzold A."/>
            <person name="Susuki M."/>
            <person name="Suzuki K.-i.T."/>
            <person name="Hayashi T."/>
            <person name="Toyoda A."/>
            <person name="Oliveira C."/>
            <person name="Osipova E."/>
            <person name="Leigh N.D."/>
            <person name="Simon A."/>
            <person name="Yun M.H."/>
        </authorList>
    </citation>
    <scope>NUCLEOTIDE SEQUENCE</scope>
    <source>
        <strain evidence="1">20211129_DDA</strain>
        <tissue evidence="1">Liver</tissue>
    </source>
</reference>
<sequence length="95" mass="10781">MRASWSGLSAVILSRAHLERRLVRLPSVPARAAGPHLDSDAWVTFLAHIKSYFSSENSEYMKGALLSSEENHSVWEMFLTRGFLMVKYTVKMHSV</sequence>
<dbReference type="EMBL" id="JANPWB010000001">
    <property type="protein sequence ID" value="KAJ1215485.1"/>
    <property type="molecule type" value="Genomic_DNA"/>
</dbReference>
<evidence type="ECO:0000313" key="2">
    <source>
        <dbReference type="Proteomes" id="UP001066276"/>
    </source>
</evidence>
<comment type="caution">
    <text evidence="1">The sequence shown here is derived from an EMBL/GenBank/DDBJ whole genome shotgun (WGS) entry which is preliminary data.</text>
</comment>
<proteinExistence type="predicted"/>
<dbReference type="Proteomes" id="UP001066276">
    <property type="component" value="Chromosome 1_1"/>
</dbReference>
<organism evidence="1 2">
    <name type="scientific">Pleurodeles waltl</name>
    <name type="common">Iberian ribbed newt</name>
    <dbReference type="NCBI Taxonomy" id="8319"/>
    <lineage>
        <taxon>Eukaryota</taxon>
        <taxon>Metazoa</taxon>
        <taxon>Chordata</taxon>
        <taxon>Craniata</taxon>
        <taxon>Vertebrata</taxon>
        <taxon>Euteleostomi</taxon>
        <taxon>Amphibia</taxon>
        <taxon>Batrachia</taxon>
        <taxon>Caudata</taxon>
        <taxon>Salamandroidea</taxon>
        <taxon>Salamandridae</taxon>
        <taxon>Pleurodelinae</taxon>
        <taxon>Pleurodeles</taxon>
    </lineage>
</organism>
<keyword evidence="2" id="KW-1185">Reference proteome</keyword>
<accession>A0AAV7WRT5</accession>